<protein>
    <recommendedName>
        <fullName evidence="3">Nitrous oxide reductase accessory protein NosL</fullName>
    </recommendedName>
</protein>
<dbReference type="EMBL" id="BAABRL010000008">
    <property type="protein sequence ID" value="GAA5496420.1"/>
    <property type="molecule type" value="Genomic_DNA"/>
</dbReference>
<dbReference type="Proteomes" id="UP001424741">
    <property type="component" value="Unassembled WGS sequence"/>
</dbReference>
<accession>A0ABP9V327</accession>
<name>A0ABP9V327_9BACT</name>
<evidence type="ECO:0008006" key="3">
    <source>
        <dbReference type="Google" id="ProtNLM"/>
    </source>
</evidence>
<evidence type="ECO:0000313" key="2">
    <source>
        <dbReference type="Proteomes" id="UP001424741"/>
    </source>
</evidence>
<sequence length="178" mass="19951">MKHLSILALVLASCASPEGLQTEIAKPVAVMSERCKSCGTEHHYASSFDAQDYALIAGFCDAFKLKREVYWKAPRHSCSSKLAAEFPWETLRDKMPDLKRETYQSFLQRNEPVPMHLGRESMAALHGITIKRSGSGLQHFSRGGFSKDGKQALIDAGDVFEYLGQTWQQVDKVVIWIS</sequence>
<evidence type="ECO:0000313" key="1">
    <source>
        <dbReference type="EMBL" id="GAA5496420.1"/>
    </source>
</evidence>
<gene>
    <name evidence="1" type="ORF">Rhal01_02603</name>
</gene>
<keyword evidence="2" id="KW-1185">Reference proteome</keyword>
<reference evidence="1 2" key="1">
    <citation type="submission" date="2024-02" db="EMBL/GenBank/DDBJ databases">
        <title>Rubritalea halochordaticola NBRC 107102.</title>
        <authorList>
            <person name="Ichikawa N."/>
            <person name="Katano-Makiyama Y."/>
            <person name="Hidaka K."/>
        </authorList>
    </citation>
    <scope>NUCLEOTIDE SEQUENCE [LARGE SCALE GENOMIC DNA]</scope>
    <source>
        <strain evidence="1 2">NBRC 107102</strain>
    </source>
</reference>
<proteinExistence type="predicted"/>
<dbReference type="RefSeq" id="WP_346189103.1">
    <property type="nucleotide sequence ID" value="NZ_BAABRL010000008.1"/>
</dbReference>
<organism evidence="1 2">
    <name type="scientific">Rubritalea halochordaticola</name>
    <dbReference type="NCBI Taxonomy" id="714537"/>
    <lineage>
        <taxon>Bacteria</taxon>
        <taxon>Pseudomonadati</taxon>
        <taxon>Verrucomicrobiota</taxon>
        <taxon>Verrucomicrobiia</taxon>
        <taxon>Verrucomicrobiales</taxon>
        <taxon>Rubritaleaceae</taxon>
        <taxon>Rubritalea</taxon>
    </lineage>
</organism>
<comment type="caution">
    <text evidence="1">The sequence shown here is derived from an EMBL/GenBank/DDBJ whole genome shotgun (WGS) entry which is preliminary data.</text>
</comment>